<dbReference type="Pfam" id="PF20067">
    <property type="entry name" value="SSL_N"/>
    <property type="match status" value="1"/>
</dbReference>
<name>E2AK65_CAMFO</name>
<evidence type="ECO:0000256" key="5">
    <source>
        <dbReference type="SAM" id="Phobius"/>
    </source>
</evidence>
<keyword evidence="5" id="KW-0812">Transmembrane</keyword>
<evidence type="ECO:0000256" key="1">
    <source>
        <dbReference type="ARBA" id="ARBA00009191"/>
    </source>
</evidence>
<protein>
    <submittedName>
        <fullName evidence="7">Adipocyte plasma membrane-associated protein</fullName>
    </submittedName>
</protein>
<feature type="compositionally biased region" description="Basic and acidic residues" evidence="4">
    <location>
        <begin position="516"/>
        <end position="544"/>
    </location>
</feature>
<keyword evidence="5" id="KW-1133">Transmembrane helix</keyword>
<dbReference type="InParanoid" id="E2AK65"/>
<dbReference type="OMA" id="RVRIMNF"/>
<keyword evidence="5" id="KW-0472">Membrane</keyword>
<feature type="compositionally biased region" description="Low complexity" evidence="4">
    <location>
        <begin position="436"/>
        <end position="463"/>
    </location>
</feature>
<dbReference type="FunCoup" id="E2AK65">
    <property type="interactions" value="712"/>
</dbReference>
<dbReference type="SUPFAM" id="SSF63829">
    <property type="entry name" value="Calcium-dependent phosphotriesterase"/>
    <property type="match status" value="1"/>
</dbReference>
<proteinExistence type="inferred from homology"/>
<evidence type="ECO:0000256" key="2">
    <source>
        <dbReference type="ARBA" id="ARBA00022553"/>
    </source>
</evidence>
<evidence type="ECO:0000256" key="4">
    <source>
        <dbReference type="SAM" id="MobiDB-lite"/>
    </source>
</evidence>
<dbReference type="EMBL" id="GL440194">
    <property type="protein sequence ID" value="EFN66169.1"/>
    <property type="molecule type" value="Genomic_DNA"/>
</dbReference>
<gene>
    <name evidence="7" type="ORF">EAG_13625</name>
</gene>
<dbReference type="GO" id="GO:0016787">
    <property type="term" value="F:hydrolase activity"/>
    <property type="evidence" value="ECO:0007669"/>
    <property type="project" value="TreeGrafter"/>
</dbReference>
<keyword evidence="2" id="KW-0597">Phosphoprotein</keyword>
<dbReference type="InterPro" id="IPR011042">
    <property type="entry name" value="6-blade_b-propeller_TolB-like"/>
</dbReference>
<dbReference type="STRING" id="104421.E2AK65"/>
<feature type="compositionally biased region" description="Low complexity" evidence="4">
    <location>
        <begin position="479"/>
        <end position="491"/>
    </location>
</feature>
<dbReference type="PANTHER" id="PTHR10426">
    <property type="entry name" value="STRICTOSIDINE SYNTHASE-RELATED"/>
    <property type="match status" value="1"/>
</dbReference>
<dbReference type="Proteomes" id="UP000000311">
    <property type="component" value="Unassembled WGS sequence"/>
</dbReference>
<feature type="domain" description="Strictosidine synthase conserved region" evidence="6">
    <location>
        <begin position="166"/>
        <end position="252"/>
    </location>
</feature>
<feature type="region of interest" description="Disordered" evidence="4">
    <location>
        <begin position="410"/>
        <end position="568"/>
    </location>
</feature>
<feature type="compositionally biased region" description="Basic and acidic residues" evidence="4">
    <location>
        <begin position="552"/>
        <end position="568"/>
    </location>
</feature>
<dbReference type="Pfam" id="PF03088">
    <property type="entry name" value="Str_synth"/>
    <property type="match status" value="1"/>
</dbReference>
<dbReference type="InterPro" id="IPR018119">
    <property type="entry name" value="Strictosidine_synth_cons-reg"/>
</dbReference>
<feature type="compositionally biased region" description="Basic and acidic residues" evidence="4">
    <location>
        <begin position="410"/>
        <end position="420"/>
    </location>
</feature>
<keyword evidence="3" id="KW-0325">Glycoprotein</keyword>
<feature type="compositionally biased region" description="Polar residues" evidence="4">
    <location>
        <begin position="498"/>
        <end position="515"/>
    </location>
</feature>
<accession>E2AK65</accession>
<dbReference type="AlphaFoldDB" id="E2AK65"/>
<evidence type="ECO:0000313" key="8">
    <source>
        <dbReference type="Proteomes" id="UP000000311"/>
    </source>
</evidence>
<evidence type="ECO:0000259" key="6">
    <source>
        <dbReference type="Pfam" id="PF03088"/>
    </source>
</evidence>
<dbReference type="OrthoDB" id="5307922at2759"/>
<dbReference type="Gene3D" id="2.120.10.30">
    <property type="entry name" value="TolB, C-terminal domain"/>
    <property type="match status" value="1"/>
</dbReference>
<evidence type="ECO:0000256" key="3">
    <source>
        <dbReference type="ARBA" id="ARBA00023180"/>
    </source>
</evidence>
<dbReference type="KEGG" id="cfo:105253354"/>
<dbReference type="PANTHER" id="PTHR10426:SF88">
    <property type="entry name" value="ADIPOCYTE PLASMA MEMBRANE-ASSOCIATED PROTEIN HEMOMUCIN-RELATED"/>
    <property type="match status" value="1"/>
</dbReference>
<sequence>MSYLKSIGTTIIYIGFFLALITFIPGLPPDTEFREYSIVQPRDIDPKLGPKNRLNNAEKLFEGRLLGPESYATYDGQIYTAVYDGYLLRIDEDDLVPIAKFGKKCDGQWQQQKCGRILGLKFDKKGNLYAVDSYYGIFKVNVATGDYKNIVNISKPIDGKIPLLPNSIDIAENGDLYWSDSNTDFPLYDLMQVLSSNPSGRLIRYNAAKKKNEVLLKNLAFANGVILSDDESFVLVTESVACRIVKYHLKGPKAGQHEIFIEGLPGLPDNLQSDGQGGFLVSLIIVIDSQHPHITVSLAPHPYLRKMLVRLLVVMELPFKLLHDIYPNTFAEKVLDSIGSYHMGEIFNTLKKSLICRIDASGNIMQILSSNDDTISGMSEAYIHNGFVWFGSPWRNYIARVPLKQAFPDLAEKQSSRTKSENVASNVKSEKAKQDTISTSTPITSKPTPTTSKPTATPTTTAPKPSPTPKVDKSTTIGSNNAKSTSKSANAEVKKSAETISDTKSNTKSNSPNAKSETDNKKEDAAKKDIKSGKSVKVEQEASIKKKVQKSSPEKVKSVETNRPRDDL</sequence>
<evidence type="ECO:0000313" key="7">
    <source>
        <dbReference type="EMBL" id="EFN66169.1"/>
    </source>
</evidence>
<organism evidence="8">
    <name type="scientific">Camponotus floridanus</name>
    <name type="common">Florida carpenter ant</name>
    <dbReference type="NCBI Taxonomy" id="104421"/>
    <lineage>
        <taxon>Eukaryota</taxon>
        <taxon>Metazoa</taxon>
        <taxon>Ecdysozoa</taxon>
        <taxon>Arthropoda</taxon>
        <taxon>Hexapoda</taxon>
        <taxon>Insecta</taxon>
        <taxon>Pterygota</taxon>
        <taxon>Neoptera</taxon>
        <taxon>Endopterygota</taxon>
        <taxon>Hymenoptera</taxon>
        <taxon>Apocrita</taxon>
        <taxon>Aculeata</taxon>
        <taxon>Formicoidea</taxon>
        <taxon>Formicidae</taxon>
        <taxon>Formicinae</taxon>
        <taxon>Camponotus</taxon>
    </lineage>
</organism>
<dbReference type="GO" id="GO:0012505">
    <property type="term" value="C:endomembrane system"/>
    <property type="evidence" value="ECO:0007669"/>
    <property type="project" value="TreeGrafter"/>
</dbReference>
<comment type="similarity">
    <text evidence="1">Belongs to the strictosidine synthase family.</text>
</comment>
<keyword evidence="8" id="KW-1185">Reference proteome</keyword>
<reference evidence="7 8" key="1">
    <citation type="journal article" date="2010" name="Science">
        <title>Genomic comparison of the ants Camponotus floridanus and Harpegnathos saltator.</title>
        <authorList>
            <person name="Bonasio R."/>
            <person name="Zhang G."/>
            <person name="Ye C."/>
            <person name="Mutti N.S."/>
            <person name="Fang X."/>
            <person name="Qin N."/>
            <person name="Donahue G."/>
            <person name="Yang P."/>
            <person name="Li Q."/>
            <person name="Li C."/>
            <person name="Zhang P."/>
            <person name="Huang Z."/>
            <person name="Berger S.L."/>
            <person name="Reinberg D."/>
            <person name="Wang J."/>
            <person name="Liebig J."/>
        </authorList>
    </citation>
    <scope>NUCLEOTIDE SEQUENCE [LARGE SCALE GENOMIC DNA]</scope>
    <source>
        <strain evidence="8">C129</strain>
    </source>
</reference>
<feature type="transmembrane region" description="Helical" evidence="5">
    <location>
        <begin position="7"/>
        <end position="27"/>
    </location>
</feature>